<dbReference type="InterPro" id="IPR029016">
    <property type="entry name" value="GAF-like_dom_sf"/>
</dbReference>
<keyword evidence="7" id="KW-0175">Coiled coil</keyword>
<evidence type="ECO:0000259" key="8">
    <source>
        <dbReference type="PROSITE" id="PS50109"/>
    </source>
</evidence>
<gene>
    <name evidence="9" type="ORF">BCF53_11826</name>
</gene>
<evidence type="ECO:0000256" key="4">
    <source>
        <dbReference type="ARBA" id="ARBA00022679"/>
    </source>
</evidence>
<feature type="domain" description="Histidine kinase" evidence="8">
    <location>
        <begin position="314"/>
        <end position="416"/>
    </location>
</feature>
<dbReference type="RefSeq" id="WP_132703213.1">
    <property type="nucleotide sequence ID" value="NZ_SLZR01000018.1"/>
</dbReference>
<evidence type="ECO:0000313" key="9">
    <source>
        <dbReference type="EMBL" id="TCS37667.1"/>
    </source>
</evidence>
<keyword evidence="10" id="KW-1185">Reference proteome</keyword>
<dbReference type="OrthoDB" id="9760752at2"/>
<evidence type="ECO:0000256" key="1">
    <source>
        <dbReference type="ARBA" id="ARBA00000085"/>
    </source>
</evidence>
<protein>
    <recommendedName>
        <fullName evidence="2">histidine kinase</fullName>
        <ecNumber evidence="2">2.7.13.3</ecNumber>
    </recommendedName>
</protein>
<organism evidence="9 10">
    <name type="scientific">Reinekea marinisedimentorum</name>
    <dbReference type="NCBI Taxonomy" id="230495"/>
    <lineage>
        <taxon>Bacteria</taxon>
        <taxon>Pseudomonadati</taxon>
        <taxon>Pseudomonadota</taxon>
        <taxon>Gammaproteobacteria</taxon>
        <taxon>Oceanospirillales</taxon>
        <taxon>Saccharospirillaceae</taxon>
        <taxon>Reinekea</taxon>
    </lineage>
</organism>
<evidence type="ECO:0000256" key="3">
    <source>
        <dbReference type="ARBA" id="ARBA00022553"/>
    </source>
</evidence>
<dbReference type="EMBL" id="SLZR01000018">
    <property type="protein sequence ID" value="TCS37667.1"/>
    <property type="molecule type" value="Genomic_DNA"/>
</dbReference>
<dbReference type="GO" id="GO:0004673">
    <property type="term" value="F:protein histidine kinase activity"/>
    <property type="evidence" value="ECO:0007669"/>
    <property type="project" value="UniProtKB-EC"/>
</dbReference>
<reference evidence="9 10" key="1">
    <citation type="submission" date="2019-03" db="EMBL/GenBank/DDBJ databases">
        <title>Genomic Encyclopedia of Archaeal and Bacterial Type Strains, Phase II (KMG-II): from individual species to whole genera.</title>
        <authorList>
            <person name="Goeker M."/>
        </authorList>
    </citation>
    <scope>NUCLEOTIDE SEQUENCE [LARGE SCALE GENOMIC DNA]</scope>
    <source>
        <strain evidence="9 10">DSM 15388</strain>
    </source>
</reference>
<accession>A0A4R3HWK0</accession>
<dbReference type="PROSITE" id="PS50109">
    <property type="entry name" value="HIS_KIN"/>
    <property type="match status" value="1"/>
</dbReference>
<dbReference type="InterPro" id="IPR005467">
    <property type="entry name" value="His_kinase_dom"/>
</dbReference>
<keyword evidence="3" id="KW-0597">Phosphoprotein</keyword>
<dbReference type="EC" id="2.7.13.3" evidence="2"/>
<dbReference type="Gene3D" id="3.30.450.40">
    <property type="match status" value="1"/>
</dbReference>
<sequence length="416" mass="46802">MPNLQRLNRAFDRIGTANNLDELIKQSILALRYDLGFDRAAYLEFDEKAKRQLGTWGTDASGALRDEHGFSDAVKARHTDICEKDPILLTEPASLHDLGEVVGIGWHIQSAVTSNDQILGWLYIDNLTHHRPLTDSELNQIRIFSNVFSQLIARNKAEQLLNKALNSLECHKTETEIANHQIQQLQAKLTGSQKMASLAEQMIGLIPISSRSVGNVLNFMSLLSPEQFHETDRPMLESARKSANRLARIFRHFDDKIHQATDNDSQTMPSLMVKHYWKDLFSEYFSETPHKLNVHIECESETITLPMVLLTLMLKELVSNALLHGLENSEAGEVSIQLKSAAESTMVIVEDSGWGLDECNYTDALKLFVTSKPNELLGSGLNVTRNYVERWLNGQLTLDKSPLGGLRCTLTIPTQQ</sequence>
<dbReference type="Pfam" id="PF02518">
    <property type="entry name" value="HATPase_c"/>
    <property type="match status" value="1"/>
</dbReference>
<evidence type="ECO:0000256" key="5">
    <source>
        <dbReference type="ARBA" id="ARBA00022777"/>
    </source>
</evidence>
<keyword evidence="6" id="KW-0902">Two-component regulatory system</keyword>
<feature type="coiled-coil region" evidence="7">
    <location>
        <begin position="154"/>
        <end position="188"/>
    </location>
</feature>
<dbReference type="InterPro" id="IPR036890">
    <property type="entry name" value="HATPase_C_sf"/>
</dbReference>
<dbReference type="PANTHER" id="PTHR44936">
    <property type="entry name" value="SENSOR PROTEIN CREC"/>
    <property type="match status" value="1"/>
</dbReference>
<dbReference type="AlphaFoldDB" id="A0A4R3HWK0"/>
<comment type="catalytic activity">
    <reaction evidence="1">
        <text>ATP + protein L-histidine = ADP + protein N-phospho-L-histidine.</text>
        <dbReference type="EC" id="2.7.13.3"/>
    </reaction>
</comment>
<dbReference type="SUPFAM" id="SSF55874">
    <property type="entry name" value="ATPase domain of HSP90 chaperone/DNA topoisomerase II/histidine kinase"/>
    <property type="match status" value="1"/>
</dbReference>
<dbReference type="Gene3D" id="3.30.565.10">
    <property type="entry name" value="Histidine kinase-like ATPase, C-terminal domain"/>
    <property type="match status" value="1"/>
</dbReference>
<keyword evidence="4" id="KW-0808">Transferase</keyword>
<evidence type="ECO:0000256" key="6">
    <source>
        <dbReference type="ARBA" id="ARBA00023012"/>
    </source>
</evidence>
<evidence type="ECO:0000256" key="2">
    <source>
        <dbReference type="ARBA" id="ARBA00012438"/>
    </source>
</evidence>
<dbReference type="Proteomes" id="UP000295793">
    <property type="component" value="Unassembled WGS sequence"/>
</dbReference>
<evidence type="ECO:0000256" key="7">
    <source>
        <dbReference type="SAM" id="Coils"/>
    </source>
</evidence>
<dbReference type="PANTHER" id="PTHR44936:SF9">
    <property type="entry name" value="SENSOR PROTEIN CREC"/>
    <property type="match status" value="1"/>
</dbReference>
<comment type="caution">
    <text evidence="9">The sequence shown here is derived from an EMBL/GenBank/DDBJ whole genome shotgun (WGS) entry which is preliminary data.</text>
</comment>
<dbReference type="SUPFAM" id="SSF55781">
    <property type="entry name" value="GAF domain-like"/>
    <property type="match status" value="1"/>
</dbReference>
<dbReference type="InterPro" id="IPR003594">
    <property type="entry name" value="HATPase_dom"/>
</dbReference>
<dbReference type="GO" id="GO:0000160">
    <property type="term" value="P:phosphorelay signal transduction system"/>
    <property type="evidence" value="ECO:0007669"/>
    <property type="project" value="UniProtKB-KW"/>
</dbReference>
<proteinExistence type="predicted"/>
<name>A0A4R3HWK0_9GAMM</name>
<dbReference type="InterPro" id="IPR050980">
    <property type="entry name" value="2C_sensor_his_kinase"/>
</dbReference>
<keyword evidence="5 9" id="KW-0418">Kinase</keyword>
<evidence type="ECO:0000313" key="10">
    <source>
        <dbReference type="Proteomes" id="UP000295793"/>
    </source>
</evidence>